<dbReference type="InterPro" id="IPR027843">
    <property type="entry name" value="DUF4440"/>
</dbReference>
<sequence length="169" mass="18746">MKQYIRLFGILLFSLVTFVACTSTEKKETVEEPVDKEKVMAEIQAMEDAYAAGEKNKDADAVAAYYSDDAISYSRNKKPLSGKAAIRESIANNIANDTTGNYSVYKIVDLFIEGDSAVEIGSWTDFDSSGKEVENGYNMSYFEKRNGKYICVRDMSTTTGPVKSGMELE</sequence>
<dbReference type="Pfam" id="PF14534">
    <property type="entry name" value="DUF4440"/>
    <property type="match status" value="1"/>
</dbReference>
<feature type="chain" id="PRO_5019752934" evidence="1">
    <location>
        <begin position="20"/>
        <end position="169"/>
    </location>
</feature>
<dbReference type="GO" id="GO:0016853">
    <property type="term" value="F:isomerase activity"/>
    <property type="evidence" value="ECO:0007669"/>
    <property type="project" value="UniProtKB-KW"/>
</dbReference>
<dbReference type="SUPFAM" id="SSF54427">
    <property type="entry name" value="NTF2-like"/>
    <property type="match status" value="1"/>
</dbReference>
<dbReference type="RefSeq" id="WP_183075525.1">
    <property type="nucleotide sequence ID" value="NZ_RBLG01000006.1"/>
</dbReference>
<evidence type="ECO:0000313" key="4">
    <source>
        <dbReference type="Proteomes" id="UP000276282"/>
    </source>
</evidence>
<evidence type="ECO:0000256" key="1">
    <source>
        <dbReference type="SAM" id="SignalP"/>
    </source>
</evidence>
<proteinExistence type="predicted"/>
<dbReference type="Gene3D" id="3.10.450.50">
    <property type="match status" value="1"/>
</dbReference>
<evidence type="ECO:0000259" key="2">
    <source>
        <dbReference type="Pfam" id="PF14534"/>
    </source>
</evidence>
<evidence type="ECO:0000313" key="3">
    <source>
        <dbReference type="EMBL" id="RKS42798.1"/>
    </source>
</evidence>
<keyword evidence="4" id="KW-1185">Reference proteome</keyword>
<reference evidence="3 4" key="1">
    <citation type="submission" date="2018-10" db="EMBL/GenBank/DDBJ databases">
        <title>Genomic Encyclopedia of Archaeal and Bacterial Type Strains, Phase II (KMG-II): from individual species to whole genera.</title>
        <authorList>
            <person name="Goeker M."/>
        </authorList>
    </citation>
    <scope>NUCLEOTIDE SEQUENCE [LARGE SCALE GENOMIC DNA]</scope>
    <source>
        <strain evidence="3 4">DSM 19839</strain>
    </source>
</reference>
<name>A0A495P062_9FLAO</name>
<keyword evidence="1" id="KW-0732">Signal</keyword>
<dbReference type="EMBL" id="RBLG01000006">
    <property type="protein sequence ID" value="RKS42798.1"/>
    <property type="molecule type" value="Genomic_DNA"/>
</dbReference>
<comment type="caution">
    <text evidence="3">The sequence shown here is derived from an EMBL/GenBank/DDBJ whole genome shotgun (WGS) entry which is preliminary data.</text>
</comment>
<keyword evidence="3" id="KW-0413">Isomerase</keyword>
<feature type="signal peptide" evidence="1">
    <location>
        <begin position="1"/>
        <end position="19"/>
    </location>
</feature>
<dbReference type="PROSITE" id="PS51257">
    <property type="entry name" value="PROKAR_LIPOPROTEIN"/>
    <property type="match status" value="1"/>
</dbReference>
<dbReference type="Proteomes" id="UP000276282">
    <property type="component" value="Unassembled WGS sequence"/>
</dbReference>
<protein>
    <submittedName>
        <fullName evidence="3">Ketosteroid isomerase-like protein</fullName>
    </submittedName>
</protein>
<dbReference type="AlphaFoldDB" id="A0A495P062"/>
<dbReference type="InterPro" id="IPR032710">
    <property type="entry name" value="NTF2-like_dom_sf"/>
</dbReference>
<organism evidence="3 4">
    <name type="scientific">Gillisia mitskevichiae</name>
    <dbReference type="NCBI Taxonomy" id="270921"/>
    <lineage>
        <taxon>Bacteria</taxon>
        <taxon>Pseudomonadati</taxon>
        <taxon>Bacteroidota</taxon>
        <taxon>Flavobacteriia</taxon>
        <taxon>Flavobacteriales</taxon>
        <taxon>Flavobacteriaceae</taxon>
        <taxon>Gillisia</taxon>
    </lineage>
</organism>
<feature type="domain" description="DUF4440" evidence="2">
    <location>
        <begin position="43"/>
        <end position="149"/>
    </location>
</feature>
<gene>
    <name evidence="3" type="ORF">BC962_3085</name>
</gene>
<accession>A0A495P062</accession>